<gene>
    <name evidence="8" type="ORF">JI739_08740</name>
</gene>
<accession>A0A937D704</accession>
<keyword evidence="3 6" id="KW-1133">Transmembrane helix</keyword>
<keyword evidence="9" id="KW-1185">Reference proteome</keyword>
<dbReference type="Pfam" id="PF04357">
    <property type="entry name" value="TamB"/>
    <property type="match status" value="1"/>
</dbReference>
<evidence type="ECO:0000256" key="2">
    <source>
        <dbReference type="ARBA" id="ARBA00022692"/>
    </source>
</evidence>
<dbReference type="GO" id="GO:0005886">
    <property type="term" value="C:plasma membrane"/>
    <property type="evidence" value="ECO:0007669"/>
    <property type="project" value="InterPro"/>
</dbReference>
<sequence length="1518" mass="161344">MTGTVRRALRWTGWVTTALVALLLIALAWAWWWSGTPASLDWALRRMPPGLQVEQATGNLREGVQARQLRWEQDGLTVTVRGLDVGWDVLALLGRRLQIDRLRAESVEVVDERPPQPTSGEPPQDLRLPWGLGLSIDELVVGRLRWQGATPIEVRQIAGSYRYAGDEHQLRLRNAEHDNARVRGVLQLGAQGEMPLEARLQGEVQPPLPGQAPSFPLRFEASAEGPLASFVAKAQLRGPPPAGGDPAQGTPAADLSARVTPWADAPVGEAQAQVQNIDLSQLVPGAPATQLQGNVQLRPAGSGWTAQARLDNARAGPWDRQLLPLSRLSAQGEWQADAGLRVPRFEAQVGDGTATGEGSWSPTQGWRVDTRLKNLDPAALHGDLASDPLSGQLKAAQSADALDFDVDLRTREAPGRGAPATLADAGSPPARPAAASAAAPADWTGLLRALRLRQVIGSGRFSNGVLELADLDVLTQDARLQGTLTARLEERSGQGRLSLRIPGLSASLDGTVAARRGGGQLQAQATDLEQASRWLRALPLVPPDTIPRLTGQSSLDLTWRGGWEDPQLRGRLELARVSLSTDGEAPPLQVPSARLLVDGPLRDARVQLQAQVLQEPVRARLDAAGRLQGNPPGVALELQRLQAAVSGIGAAPGEWQLAMPPQSVTIRWQPEGPVQVGAGSATVSAPSTPRRTQARLAWGPTRWEPGQLSTSGQVQDLPLSWVRLFTGQDPLAPRIAGDLVFAGEWELRLDGQPRLQASLRRTAGDLSLQNPSTRSGPARTQAGIRELQLNLRTDDRQLRAQLQFDSERAGQVEATASTRLVPGGALGWQLPPDPPVTTTGRATGLSLSLVQMLTGTDLLGPRASGDLQFAAQWDANLADPLRLQATIEHTGGDLTFQGPTAGAPRLALGIRRARVTLENDGPQVRLGLEFDSSRAGRVQARASTRLVRGGPVGWELPDRPVIETSGQAEELSLALVDLFSGSDVLGSLVTGDLQLRAQWQARLADTLALQATVERSGGDLTVLAETAGGTTQRVPAGIRQARLQVSSQGNQLRGSLQFDSERAGNLSGEVRTTLSEGGALGWQLPPQAPLDGRVQAQLPTLRAWSVLAPPGWRVRGSLEADVRLAGTVGDPRLEGVITAQDLGVRSVVDGIALQDGRLRALLQGQRVVFEELSFRGAGTDAGTLRATGSAERGPQGLQLDLRARLDRLRASVRSDRQVTVSGDARAQLGPDGVEITGDLRVDRARIVAPDETAPELGDDVVVFNLPPGVQLVGDAGAANGNGRPFRMAVNIDLGNDTRVSGRGIDAGLRGQLRVSGTDVSDPQVNGEIRVVDGEFAAYGQRLEIERGVLRFTGPATNPALDVLAVRPRLEPKVGVLVSGTAQAPDIRLYSSTAMTEAEKLSMLVLGRSSASGGAEAALLQRAALALLSQKGPGGGGGGGGLAGMFGLDELSVRRDETAGAAFVVGRRIANNLYASYERSLTSALGTLFVFYDVTERLTLRAQAGERTSVDLIYRFSYD</sequence>
<feature type="compositionally biased region" description="Low complexity" evidence="5">
    <location>
        <begin position="244"/>
        <end position="253"/>
    </location>
</feature>
<organism evidence="8 9">
    <name type="scientific">Ramlibacter aurantiacus</name>
    <dbReference type="NCBI Taxonomy" id="2801330"/>
    <lineage>
        <taxon>Bacteria</taxon>
        <taxon>Pseudomonadati</taxon>
        <taxon>Pseudomonadota</taxon>
        <taxon>Betaproteobacteria</taxon>
        <taxon>Burkholderiales</taxon>
        <taxon>Comamonadaceae</taxon>
        <taxon>Ramlibacter</taxon>
    </lineage>
</organism>
<name>A0A937D704_9BURK</name>
<evidence type="ECO:0000313" key="9">
    <source>
        <dbReference type="Proteomes" id="UP000613011"/>
    </source>
</evidence>
<dbReference type="RefSeq" id="WP_201683507.1">
    <property type="nucleotide sequence ID" value="NZ_JAEQNA010000002.1"/>
</dbReference>
<keyword evidence="4 6" id="KW-0472">Membrane</keyword>
<proteinExistence type="predicted"/>
<dbReference type="PANTHER" id="PTHR36985">
    <property type="entry name" value="TRANSLOCATION AND ASSEMBLY MODULE SUBUNIT TAMB"/>
    <property type="match status" value="1"/>
</dbReference>
<comment type="caution">
    <text evidence="8">The sequence shown here is derived from an EMBL/GenBank/DDBJ whole genome shotgun (WGS) entry which is preliminary data.</text>
</comment>
<evidence type="ECO:0000256" key="1">
    <source>
        <dbReference type="ARBA" id="ARBA00004167"/>
    </source>
</evidence>
<feature type="transmembrane region" description="Helical" evidence="6">
    <location>
        <begin position="12"/>
        <end position="33"/>
    </location>
</feature>
<dbReference type="GO" id="GO:0097347">
    <property type="term" value="C:TAM protein secretion complex"/>
    <property type="evidence" value="ECO:0007669"/>
    <property type="project" value="TreeGrafter"/>
</dbReference>
<evidence type="ECO:0000256" key="5">
    <source>
        <dbReference type="SAM" id="MobiDB-lite"/>
    </source>
</evidence>
<evidence type="ECO:0000256" key="4">
    <source>
        <dbReference type="ARBA" id="ARBA00023136"/>
    </source>
</evidence>
<evidence type="ECO:0000259" key="7">
    <source>
        <dbReference type="Pfam" id="PF04357"/>
    </source>
</evidence>
<dbReference type="GO" id="GO:0009306">
    <property type="term" value="P:protein secretion"/>
    <property type="evidence" value="ECO:0007669"/>
    <property type="project" value="InterPro"/>
</dbReference>
<feature type="compositionally biased region" description="Low complexity" evidence="5">
    <location>
        <begin position="423"/>
        <end position="438"/>
    </location>
</feature>
<dbReference type="Proteomes" id="UP000613011">
    <property type="component" value="Unassembled WGS sequence"/>
</dbReference>
<dbReference type="InterPro" id="IPR007452">
    <property type="entry name" value="TamB_C"/>
</dbReference>
<evidence type="ECO:0000256" key="3">
    <source>
        <dbReference type="ARBA" id="ARBA00022989"/>
    </source>
</evidence>
<feature type="region of interest" description="Disordered" evidence="5">
    <location>
        <begin position="235"/>
        <end position="254"/>
    </location>
</feature>
<reference evidence="8" key="1">
    <citation type="submission" date="2021-01" db="EMBL/GenBank/DDBJ databases">
        <title>Ramlibacter sp. strain AW1 16S ribosomal RNA gene Genome sequencing and assembly.</title>
        <authorList>
            <person name="Kang M."/>
        </authorList>
    </citation>
    <scope>NUCLEOTIDE SEQUENCE</scope>
    <source>
        <strain evidence="8">AW1</strain>
    </source>
</reference>
<protein>
    <submittedName>
        <fullName evidence="8">Translocation/assembly module TamB domain-containing protein</fullName>
    </submittedName>
</protein>
<evidence type="ECO:0000313" key="8">
    <source>
        <dbReference type="EMBL" id="MBL0420426.1"/>
    </source>
</evidence>
<dbReference type="PANTHER" id="PTHR36985:SF1">
    <property type="entry name" value="TRANSLOCATION AND ASSEMBLY MODULE SUBUNIT TAMB"/>
    <property type="match status" value="1"/>
</dbReference>
<evidence type="ECO:0000256" key="6">
    <source>
        <dbReference type="SAM" id="Phobius"/>
    </source>
</evidence>
<keyword evidence="2 6" id="KW-0812">Transmembrane</keyword>
<feature type="region of interest" description="Disordered" evidence="5">
    <location>
        <begin position="413"/>
        <end position="438"/>
    </location>
</feature>
<feature type="domain" description="Translocation and assembly module TamB C-terminal" evidence="7">
    <location>
        <begin position="1176"/>
        <end position="1517"/>
    </location>
</feature>
<comment type="subcellular location">
    <subcellularLocation>
        <location evidence="1">Membrane</location>
        <topology evidence="1">Single-pass membrane protein</topology>
    </subcellularLocation>
</comment>
<dbReference type="EMBL" id="JAEQNA010000002">
    <property type="protein sequence ID" value="MBL0420426.1"/>
    <property type="molecule type" value="Genomic_DNA"/>
</dbReference>